<accession>A0A9X1L8M3</accession>
<gene>
    <name evidence="2" type="ORF">LHA35_13005</name>
</gene>
<dbReference type="PIRSF" id="PIRSF032131">
    <property type="entry name" value="UCP032131"/>
    <property type="match status" value="1"/>
</dbReference>
<dbReference type="Proteomes" id="UP001139311">
    <property type="component" value="Unassembled WGS sequence"/>
</dbReference>
<dbReference type="EMBL" id="JAJAQI010000017">
    <property type="protein sequence ID" value="MCB4822654.1"/>
    <property type="molecule type" value="Genomic_DNA"/>
</dbReference>
<name>A0A9X1L8M3_9PROT</name>
<evidence type="ECO:0000313" key="3">
    <source>
        <dbReference type="Proteomes" id="UP001139311"/>
    </source>
</evidence>
<feature type="region of interest" description="Disordered" evidence="1">
    <location>
        <begin position="52"/>
        <end position="82"/>
    </location>
</feature>
<dbReference type="InterPro" id="IPR009562">
    <property type="entry name" value="DUF1178"/>
</dbReference>
<sequence length="160" mass="17125">MIHYDLRCSAGHEFDGWFKDSAAFDKQAKAGFVECPVCGGTEVSKRLMAPAIPKKGRTRVKEAPPAPAPAAPPVPAPGATQAAAGPVPAQVLALLQRMRAEVEKNCDYVGKEFAEEARKMHRGESDRRGIYGEASDSDAAALQEEGIEVARLPWVPRADG</sequence>
<feature type="compositionally biased region" description="Pro residues" evidence="1">
    <location>
        <begin position="64"/>
        <end position="76"/>
    </location>
</feature>
<dbReference type="AlphaFoldDB" id="A0A9X1L8M3"/>
<protein>
    <submittedName>
        <fullName evidence="2">DUF1178 family protein</fullName>
    </submittedName>
</protein>
<dbReference type="RefSeq" id="WP_226608700.1">
    <property type="nucleotide sequence ID" value="NZ_JAJAQI010000017.1"/>
</dbReference>
<organism evidence="2 3">
    <name type="scientific">Roseicella aerolata</name>
    <dbReference type="NCBI Taxonomy" id="2883479"/>
    <lineage>
        <taxon>Bacteria</taxon>
        <taxon>Pseudomonadati</taxon>
        <taxon>Pseudomonadota</taxon>
        <taxon>Alphaproteobacteria</taxon>
        <taxon>Acetobacterales</taxon>
        <taxon>Roseomonadaceae</taxon>
        <taxon>Roseicella</taxon>
    </lineage>
</organism>
<keyword evidence="3" id="KW-1185">Reference proteome</keyword>
<reference evidence="2" key="1">
    <citation type="submission" date="2021-10" db="EMBL/GenBank/DDBJ databases">
        <title>Roseicella aerolatum sp. nov., isolated from aerosols of e-waste dismantling site.</title>
        <authorList>
            <person name="Qin T."/>
        </authorList>
    </citation>
    <scope>NUCLEOTIDE SEQUENCE</scope>
    <source>
        <strain evidence="2">GB24</strain>
    </source>
</reference>
<comment type="caution">
    <text evidence="2">The sequence shown here is derived from an EMBL/GenBank/DDBJ whole genome shotgun (WGS) entry which is preliminary data.</text>
</comment>
<dbReference type="Pfam" id="PF06676">
    <property type="entry name" value="DUF1178"/>
    <property type="match status" value="1"/>
</dbReference>
<evidence type="ECO:0000256" key="1">
    <source>
        <dbReference type="SAM" id="MobiDB-lite"/>
    </source>
</evidence>
<evidence type="ECO:0000313" key="2">
    <source>
        <dbReference type="EMBL" id="MCB4822654.1"/>
    </source>
</evidence>
<proteinExistence type="predicted"/>